<organism evidence="1 2">
    <name type="scientific">Salinactinospora qingdaonensis</name>
    <dbReference type="NCBI Taxonomy" id="702744"/>
    <lineage>
        <taxon>Bacteria</taxon>
        <taxon>Bacillati</taxon>
        <taxon>Actinomycetota</taxon>
        <taxon>Actinomycetes</taxon>
        <taxon>Streptosporangiales</taxon>
        <taxon>Nocardiopsidaceae</taxon>
        <taxon>Salinactinospora</taxon>
    </lineage>
</organism>
<accession>A0ABP7FUR8</accession>
<dbReference type="EMBL" id="BAABDD010000013">
    <property type="protein sequence ID" value="GAA3748901.1"/>
    <property type="molecule type" value="Genomic_DNA"/>
</dbReference>
<evidence type="ECO:0000313" key="2">
    <source>
        <dbReference type="Proteomes" id="UP001500908"/>
    </source>
</evidence>
<proteinExistence type="predicted"/>
<dbReference type="Pfam" id="PF19457">
    <property type="entry name" value="DUF5994"/>
    <property type="match status" value="1"/>
</dbReference>
<reference evidence="2" key="1">
    <citation type="journal article" date="2019" name="Int. J. Syst. Evol. Microbiol.">
        <title>The Global Catalogue of Microorganisms (GCM) 10K type strain sequencing project: providing services to taxonomists for standard genome sequencing and annotation.</title>
        <authorList>
            <consortium name="The Broad Institute Genomics Platform"/>
            <consortium name="The Broad Institute Genome Sequencing Center for Infectious Disease"/>
            <person name="Wu L."/>
            <person name="Ma J."/>
        </authorList>
    </citation>
    <scope>NUCLEOTIDE SEQUENCE [LARGE SCALE GENOMIC DNA]</scope>
    <source>
        <strain evidence="2">JCM 17137</strain>
    </source>
</reference>
<keyword evidence="2" id="KW-1185">Reference proteome</keyword>
<dbReference type="InterPro" id="IPR046036">
    <property type="entry name" value="DUF5994"/>
</dbReference>
<protein>
    <submittedName>
        <fullName evidence="1">DUF5994 family protein</fullName>
    </submittedName>
</protein>
<gene>
    <name evidence="1" type="ORF">GCM10022402_30160</name>
</gene>
<evidence type="ECO:0000313" key="1">
    <source>
        <dbReference type="EMBL" id="GAA3748901.1"/>
    </source>
</evidence>
<sequence length="161" mass="17027">MRTPAPRQPVTAESPPSTPRLLLQSVATRDALLDGGWWPRSNIPMAELPGLILALEDYRGPIHHILLGATGWASRPHLLDVAGRAVRLVWSTSLPTDLLTAISTSGTRIDLLVVPPGVNMPTAWAAIGLAAQSTNTTHASELITAADHLLLPSEGKTDSVG</sequence>
<comment type="caution">
    <text evidence="1">The sequence shown here is derived from an EMBL/GenBank/DDBJ whole genome shotgun (WGS) entry which is preliminary data.</text>
</comment>
<name>A0ABP7FUR8_9ACTN</name>
<dbReference type="Proteomes" id="UP001500908">
    <property type="component" value="Unassembled WGS sequence"/>
</dbReference>